<accession>A0A6A5WVN8</accession>
<organism evidence="2 3">
    <name type="scientific">Amniculicola lignicola CBS 123094</name>
    <dbReference type="NCBI Taxonomy" id="1392246"/>
    <lineage>
        <taxon>Eukaryota</taxon>
        <taxon>Fungi</taxon>
        <taxon>Dikarya</taxon>
        <taxon>Ascomycota</taxon>
        <taxon>Pezizomycotina</taxon>
        <taxon>Dothideomycetes</taxon>
        <taxon>Pleosporomycetidae</taxon>
        <taxon>Pleosporales</taxon>
        <taxon>Amniculicolaceae</taxon>
        <taxon>Amniculicola</taxon>
    </lineage>
</organism>
<feature type="non-terminal residue" evidence="2">
    <location>
        <position position="204"/>
    </location>
</feature>
<protein>
    <submittedName>
        <fullName evidence="2">Uncharacterized protein</fullName>
    </submittedName>
</protein>
<keyword evidence="1" id="KW-1133">Transmembrane helix</keyword>
<evidence type="ECO:0000313" key="2">
    <source>
        <dbReference type="EMBL" id="KAF2004211.1"/>
    </source>
</evidence>
<keyword evidence="3" id="KW-1185">Reference proteome</keyword>
<dbReference type="PANTHER" id="PTHR35043">
    <property type="entry name" value="TRANSCRIPTION FACTOR DOMAIN-CONTAINING PROTEIN"/>
    <property type="match status" value="1"/>
</dbReference>
<dbReference type="PANTHER" id="PTHR35043:SF7">
    <property type="entry name" value="TRANSCRIPTION FACTOR DOMAIN-CONTAINING PROTEIN"/>
    <property type="match status" value="1"/>
</dbReference>
<name>A0A6A5WVN8_9PLEO</name>
<dbReference type="EMBL" id="ML977568">
    <property type="protein sequence ID" value="KAF2004211.1"/>
    <property type="molecule type" value="Genomic_DNA"/>
</dbReference>
<keyword evidence="1" id="KW-0812">Transmembrane</keyword>
<feature type="transmembrane region" description="Helical" evidence="1">
    <location>
        <begin position="43"/>
        <end position="65"/>
    </location>
</feature>
<dbReference type="Proteomes" id="UP000799779">
    <property type="component" value="Unassembled WGS sequence"/>
</dbReference>
<proteinExistence type="predicted"/>
<feature type="non-terminal residue" evidence="2">
    <location>
        <position position="1"/>
    </location>
</feature>
<evidence type="ECO:0000313" key="3">
    <source>
        <dbReference type="Proteomes" id="UP000799779"/>
    </source>
</evidence>
<feature type="transmembrane region" description="Helical" evidence="1">
    <location>
        <begin position="12"/>
        <end position="31"/>
    </location>
</feature>
<sequence>WTSTPQVRGTADLLISCLTTLFLCAWTAYHPNVHRRRSEWHNFGHRIIWMSIAVLVPEVVLFCAWEQWGEARRLRASVNNVAPETWSMEQAHFALSGGFAISSSAFSPHSTLTFTPSGVKFLAKLGLLPRISHDSVVDKSKADWIAKVLVCVQASWFFVQCIARVSQKLPLTLLELHVLTHVVCAFGMYVLWWGKPYDVGTPVL</sequence>
<evidence type="ECO:0000256" key="1">
    <source>
        <dbReference type="SAM" id="Phobius"/>
    </source>
</evidence>
<dbReference type="AlphaFoldDB" id="A0A6A5WVN8"/>
<dbReference type="OrthoDB" id="3061561at2759"/>
<keyword evidence="1" id="KW-0472">Membrane</keyword>
<reference evidence="2" key="1">
    <citation type="journal article" date="2020" name="Stud. Mycol.">
        <title>101 Dothideomycetes genomes: a test case for predicting lifestyles and emergence of pathogens.</title>
        <authorList>
            <person name="Haridas S."/>
            <person name="Albert R."/>
            <person name="Binder M."/>
            <person name="Bloem J."/>
            <person name="Labutti K."/>
            <person name="Salamov A."/>
            <person name="Andreopoulos B."/>
            <person name="Baker S."/>
            <person name="Barry K."/>
            <person name="Bills G."/>
            <person name="Bluhm B."/>
            <person name="Cannon C."/>
            <person name="Castanera R."/>
            <person name="Culley D."/>
            <person name="Daum C."/>
            <person name="Ezra D."/>
            <person name="Gonzalez J."/>
            <person name="Henrissat B."/>
            <person name="Kuo A."/>
            <person name="Liang C."/>
            <person name="Lipzen A."/>
            <person name="Lutzoni F."/>
            <person name="Magnuson J."/>
            <person name="Mondo S."/>
            <person name="Nolan M."/>
            <person name="Ohm R."/>
            <person name="Pangilinan J."/>
            <person name="Park H.-J."/>
            <person name="Ramirez L."/>
            <person name="Alfaro M."/>
            <person name="Sun H."/>
            <person name="Tritt A."/>
            <person name="Yoshinaga Y."/>
            <person name="Zwiers L.-H."/>
            <person name="Turgeon B."/>
            <person name="Goodwin S."/>
            <person name="Spatafora J."/>
            <person name="Crous P."/>
            <person name="Grigoriev I."/>
        </authorList>
    </citation>
    <scope>NUCLEOTIDE SEQUENCE</scope>
    <source>
        <strain evidence="2">CBS 123094</strain>
    </source>
</reference>
<feature type="transmembrane region" description="Helical" evidence="1">
    <location>
        <begin position="173"/>
        <end position="194"/>
    </location>
</feature>
<gene>
    <name evidence="2" type="ORF">P154DRAFT_379750</name>
</gene>